<sequence length="437" mass="47696">MLRDEIPYGELLVGEISDLRAESAGAKQNQQSIFQWSLATMAAVFGVIAVFKAPPIAAVFGYGLILPLIATAAFLLWLSEVERMERAGQFIRERELALRDPDVTFESPEAMRSHSMMWESTIFDENLAATYGKNELGAWAAVLLFFGAFYISLSAGMIILDGAPKAFLHEGSFDIAAKIASAVFAIAFFIKFVPKLLKIRSTSSGRLLDRNREIYSGAETISLILPCLNEERALPWVLSQVPGNVQVIVSSDGSRDLSSTVARARGAHVIESPVTEGVGSATRRGILASTGTILVLMDCDGTVDPADLIRLVEPLRAGSHQFVVGRRTGSGLTWRREVLIACKRWFVRRRVKDWPIADLGSAQALLASALTNDELVALNAGGGWSLDLALTIMRKWGPASVASVDLPFKKRLGRSKISGSLWGSLRAVRHLQRVMRI</sequence>
<dbReference type="SUPFAM" id="SSF53448">
    <property type="entry name" value="Nucleotide-diphospho-sugar transferases"/>
    <property type="match status" value="1"/>
</dbReference>
<dbReference type="InterPro" id="IPR001173">
    <property type="entry name" value="Glyco_trans_2-like"/>
</dbReference>
<dbReference type="PANTHER" id="PTHR48090:SF7">
    <property type="entry name" value="RFBJ PROTEIN"/>
    <property type="match status" value="1"/>
</dbReference>
<dbReference type="RefSeq" id="WP_345376764.1">
    <property type="nucleotide sequence ID" value="NZ_BAABLM010000007.1"/>
</dbReference>
<feature type="domain" description="Glycosyltransferase 2-like" evidence="3">
    <location>
        <begin position="222"/>
        <end position="340"/>
    </location>
</feature>
<comment type="caution">
    <text evidence="4">The sequence shown here is derived from an EMBL/GenBank/DDBJ whole genome shotgun (WGS) entry which is preliminary data.</text>
</comment>
<feature type="transmembrane region" description="Helical" evidence="2">
    <location>
        <begin position="175"/>
        <end position="193"/>
    </location>
</feature>
<keyword evidence="2" id="KW-0812">Transmembrane</keyword>
<organism evidence="4 5">
    <name type="scientific">Frondihabitans cladoniiphilus</name>
    <dbReference type="NCBI Taxonomy" id="715785"/>
    <lineage>
        <taxon>Bacteria</taxon>
        <taxon>Bacillati</taxon>
        <taxon>Actinomycetota</taxon>
        <taxon>Actinomycetes</taxon>
        <taxon>Micrococcales</taxon>
        <taxon>Microbacteriaceae</taxon>
        <taxon>Frondihabitans</taxon>
    </lineage>
</organism>
<dbReference type="InterPro" id="IPR029044">
    <property type="entry name" value="Nucleotide-diphossugar_trans"/>
</dbReference>
<keyword evidence="2" id="KW-0472">Membrane</keyword>
<dbReference type="CDD" id="cd04179">
    <property type="entry name" value="DPM_DPG-synthase_like"/>
    <property type="match status" value="1"/>
</dbReference>
<feature type="transmembrane region" description="Helical" evidence="2">
    <location>
        <begin position="136"/>
        <end position="160"/>
    </location>
</feature>
<dbReference type="EMBL" id="BAABLM010000007">
    <property type="protein sequence ID" value="GAA4682699.1"/>
    <property type="molecule type" value="Genomic_DNA"/>
</dbReference>
<dbReference type="PANTHER" id="PTHR48090">
    <property type="entry name" value="UNDECAPRENYL-PHOSPHATE 4-DEOXY-4-FORMAMIDO-L-ARABINOSE TRANSFERASE-RELATED"/>
    <property type="match status" value="1"/>
</dbReference>
<evidence type="ECO:0000313" key="4">
    <source>
        <dbReference type="EMBL" id="GAA4682699.1"/>
    </source>
</evidence>
<feature type="transmembrane region" description="Helical" evidence="2">
    <location>
        <begin position="33"/>
        <end position="51"/>
    </location>
</feature>
<gene>
    <name evidence="4" type="ORF">GCM10025780_30410</name>
</gene>
<evidence type="ECO:0000313" key="5">
    <source>
        <dbReference type="Proteomes" id="UP001501295"/>
    </source>
</evidence>
<comment type="similarity">
    <text evidence="1">Belongs to the glycosyltransferase 2 family.</text>
</comment>
<evidence type="ECO:0000256" key="2">
    <source>
        <dbReference type="SAM" id="Phobius"/>
    </source>
</evidence>
<evidence type="ECO:0000259" key="3">
    <source>
        <dbReference type="Pfam" id="PF00535"/>
    </source>
</evidence>
<dbReference type="Proteomes" id="UP001501295">
    <property type="component" value="Unassembled WGS sequence"/>
</dbReference>
<name>A0ABP8W9A5_9MICO</name>
<keyword evidence="5" id="KW-1185">Reference proteome</keyword>
<proteinExistence type="inferred from homology"/>
<reference evidence="5" key="1">
    <citation type="journal article" date="2019" name="Int. J. Syst. Evol. Microbiol.">
        <title>The Global Catalogue of Microorganisms (GCM) 10K type strain sequencing project: providing services to taxonomists for standard genome sequencing and annotation.</title>
        <authorList>
            <consortium name="The Broad Institute Genomics Platform"/>
            <consortium name="The Broad Institute Genome Sequencing Center for Infectious Disease"/>
            <person name="Wu L."/>
            <person name="Ma J."/>
        </authorList>
    </citation>
    <scope>NUCLEOTIDE SEQUENCE [LARGE SCALE GENOMIC DNA]</scope>
    <source>
        <strain evidence="5">JCM 18956</strain>
    </source>
</reference>
<dbReference type="InterPro" id="IPR050256">
    <property type="entry name" value="Glycosyltransferase_2"/>
</dbReference>
<evidence type="ECO:0000256" key="1">
    <source>
        <dbReference type="ARBA" id="ARBA00006739"/>
    </source>
</evidence>
<protein>
    <recommendedName>
        <fullName evidence="3">Glycosyltransferase 2-like domain-containing protein</fullName>
    </recommendedName>
</protein>
<feature type="transmembrane region" description="Helical" evidence="2">
    <location>
        <begin position="57"/>
        <end position="78"/>
    </location>
</feature>
<keyword evidence="2" id="KW-1133">Transmembrane helix</keyword>
<accession>A0ABP8W9A5</accession>
<dbReference type="Pfam" id="PF00535">
    <property type="entry name" value="Glycos_transf_2"/>
    <property type="match status" value="1"/>
</dbReference>
<dbReference type="Gene3D" id="3.90.550.10">
    <property type="entry name" value="Spore Coat Polysaccharide Biosynthesis Protein SpsA, Chain A"/>
    <property type="match status" value="1"/>
</dbReference>